<sequence length="678" mass="79127">MTDAENLNDQFVIETLQNLLIEYNEPYVEKRARICGQSDDYQSEFFVSLEQITKNEQTIKNLIELCMFILDKAQQSNFEREEDMAQHEEQINQLQEKINFESKNSKEYQKMYKEEAQKVKEQLSEIQKLEQSVQDFANELAILTQNQKHRLSEQKFKNVEQNDNKIIEDLKQQISIQKTENIKQKEKIDYYKSLYDKQMTELEDALNELAVLRMEKMKNDSKIKASEQEISKLNQIIMDYEQKSQIADLKIGQLNKQIYDLQNASGYKFESDIHGSMVQRNSISTSTFQQQNQQTASFNNNNSMVSNAINSNLKCDLPELSYRQPHPSQFNDIEEIKEAPENLEQSAMHSKKNTVIPTEFVQNQNQNQQYDIQKLEEKLQKLATPRQLVTPRGQANVTPRNVISKAVQESQELRAAKLQDKFKQSQINLTSPRIQLPQPQVPKIDLQKQEDAQLKVLQQEPQPITIRNEIDIGSIVDDDYETYFYEQKVKAPQAKKQFKLPLLSIGANGGSQQTQEAPNQQASQLQQTQTTQQTQQSQQPQQSQQQQNQQGVQQQQNQSKLISAPHQMYKEIYQANEAYFLNMKQDQIKITTQIDRGLRQSMIQTGIGGGKPTNKRDPYREFFDLLCQCVKLNSDYFDDIVYIDTTNYYQECKASGKPFNEWEDWIRNRLESQVDFSD</sequence>
<dbReference type="AlphaFoldDB" id="A0A8S1SMX0"/>
<evidence type="ECO:0000256" key="2">
    <source>
        <dbReference type="SAM" id="MobiDB-lite"/>
    </source>
</evidence>
<dbReference type="Proteomes" id="UP000683925">
    <property type="component" value="Unassembled WGS sequence"/>
</dbReference>
<keyword evidence="1" id="KW-0175">Coiled coil</keyword>
<feature type="coiled-coil region" evidence="1">
    <location>
        <begin position="70"/>
        <end position="243"/>
    </location>
</feature>
<gene>
    <name evidence="3" type="ORF">POCTA_138.1.T0140190</name>
</gene>
<accession>A0A8S1SMX0</accession>
<reference evidence="3" key="1">
    <citation type="submission" date="2021-01" db="EMBL/GenBank/DDBJ databases">
        <authorList>
            <consortium name="Genoscope - CEA"/>
            <person name="William W."/>
        </authorList>
    </citation>
    <scope>NUCLEOTIDE SEQUENCE</scope>
</reference>
<keyword evidence="4" id="KW-1185">Reference proteome</keyword>
<dbReference type="EMBL" id="CAJJDP010000014">
    <property type="protein sequence ID" value="CAD8142861.1"/>
    <property type="molecule type" value="Genomic_DNA"/>
</dbReference>
<evidence type="ECO:0000313" key="3">
    <source>
        <dbReference type="EMBL" id="CAD8142861.1"/>
    </source>
</evidence>
<evidence type="ECO:0000256" key="1">
    <source>
        <dbReference type="SAM" id="Coils"/>
    </source>
</evidence>
<name>A0A8S1SMX0_PAROT</name>
<protein>
    <submittedName>
        <fullName evidence="3">Uncharacterized protein</fullName>
    </submittedName>
</protein>
<feature type="compositionally biased region" description="Low complexity" evidence="2">
    <location>
        <begin position="519"/>
        <end position="559"/>
    </location>
</feature>
<evidence type="ECO:0000313" key="4">
    <source>
        <dbReference type="Proteomes" id="UP000683925"/>
    </source>
</evidence>
<dbReference type="OrthoDB" id="302708at2759"/>
<comment type="caution">
    <text evidence="3">The sequence shown here is derived from an EMBL/GenBank/DDBJ whole genome shotgun (WGS) entry which is preliminary data.</text>
</comment>
<organism evidence="3 4">
    <name type="scientific">Paramecium octaurelia</name>
    <dbReference type="NCBI Taxonomy" id="43137"/>
    <lineage>
        <taxon>Eukaryota</taxon>
        <taxon>Sar</taxon>
        <taxon>Alveolata</taxon>
        <taxon>Ciliophora</taxon>
        <taxon>Intramacronucleata</taxon>
        <taxon>Oligohymenophorea</taxon>
        <taxon>Peniculida</taxon>
        <taxon>Parameciidae</taxon>
        <taxon>Paramecium</taxon>
    </lineage>
</organism>
<proteinExistence type="predicted"/>
<dbReference type="OMA" id="FNEWEDW"/>
<feature type="region of interest" description="Disordered" evidence="2">
    <location>
        <begin position="509"/>
        <end position="560"/>
    </location>
</feature>